<dbReference type="Proteomes" id="UP001144352">
    <property type="component" value="Unassembled WGS sequence"/>
</dbReference>
<accession>A0A9W6G281</accession>
<dbReference type="PROSITE" id="PS51379">
    <property type="entry name" value="4FE4S_FER_2"/>
    <property type="match status" value="2"/>
</dbReference>
<keyword evidence="2" id="KW-0408">Iron</keyword>
<dbReference type="GO" id="GO:0046872">
    <property type="term" value="F:metal ion binding"/>
    <property type="evidence" value="ECO:0007669"/>
    <property type="project" value="UniProtKB-KW"/>
</dbReference>
<keyword evidence="1" id="KW-0479">Metal-binding</keyword>
<evidence type="ECO:0000256" key="3">
    <source>
        <dbReference type="ARBA" id="ARBA00023014"/>
    </source>
</evidence>
<proteinExistence type="predicted"/>
<dbReference type="AlphaFoldDB" id="A0A9W6G281"/>
<name>A0A9W6G281_9BACT</name>
<keyword evidence="6" id="KW-1185">Reference proteome</keyword>
<evidence type="ECO:0000313" key="6">
    <source>
        <dbReference type="Proteomes" id="UP001144352"/>
    </source>
</evidence>
<dbReference type="GO" id="GO:0051536">
    <property type="term" value="F:iron-sulfur cluster binding"/>
    <property type="evidence" value="ECO:0007669"/>
    <property type="project" value="UniProtKB-KW"/>
</dbReference>
<protein>
    <submittedName>
        <fullName evidence="5">4Fe-4S ferredoxin</fullName>
    </submittedName>
</protein>
<keyword evidence="3" id="KW-0411">Iron-sulfur</keyword>
<feature type="domain" description="4Fe-4S ferredoxin-type" evidence="4">
    <location>
        <begin position="285"/>
        <end position="314"/>
    </location>
</feature>
<evidence type="ECO:0000259" key="4">
    <source>
        <dbReference type="PROSITE" id="PS51379"/>
    </source>
</evidence>
<feature type="domain" description="4Fe-4S ferredoxin-type" evidence="4">
    <location>
        <begin position="323"/>
        <end position="352"/>
    </location>
</feature>
<dbReference type="Gene3D" id="3.30.70.3270">
    <property type="match status" value="1"/>
</dbReference>
<evidence type="ECO:0000313" key="5">
    <source>
        <dbReference type="EMBL" id="GLI39171.1"/>
    </source>
</evidence>
<dbReference type="EMBL" id="BSDS01000002">
    <property type="protein sequence ID" value="GLI39171.1"/>
    <property type="molecule type" value="Genomic_DNA"/>
</dbReference>
<evidence type="ECO:0000256" key="2">
    <source>
        <dbReference type="ARBA" id="ARBA00023004"/>
    </source>
</evidence>
<organism evidence="5 6">
    <name type="scientific">Geobacter hydrogenophilus</name>
    <dbReference type="NCBI Taxonomy" id="40983"/>
    <lineage>
        <taxon>Bacteria</taxon>
        <taxon>Pseudomonadati</taxon>
        <taxon>Thermodesulfobacteriota</taxon>
        <taxon>Desulfuromonadia</taxon>
        <taxon>Geobacterales</taxon>
        <taxon>Geobacteraceae</taxon>
        <taxon>Geobacter</taxon>
    </lineage>
</organism>
<dbReference type="InterPro" id="IPR017900">
    <property type="entry name" value="4Fe4S_Fe_S_CS"/>
</dbReference>
<sequence>MGHLVGKDIFRELGRKIDGMEMRAPWNERLHAILKELYTSEEADVVIKMPYGLSTFEQLEQATGYEKGKLLRLLEGLTEKGLVVDLWLQGSYHYTPAPLVVGIFEFTMMRMGPNASSKEWARLFHDYLSGDDSFLAANFGHGEQISFVRALPHDETVRSPDYVEILDYEKASSLIAQSDRFAIGICSCRHEKLHLGVKNCDAPLESCTQFGYAADFMIRHNLAREVSRSEMEDHFARSRELGLVMAADNVQKNMKFVCHCCKCCCNVLRGISEHGYPNSLVTSNYLAEIDGTNCIGCGKCAKVCPIEAISMVELEAPEAGKKRRVLVDTSICIGCGVCALTCPTKACRLGKRGQRVIHPETTFERIMLQSLEKGTLQNQIFANPQSFNEKFARAFVGAFLKLPAVKKALLGESLRSRFLQAMKAGAKRQGKEWMTQI</sequence>
<dbReference type="InterPro" id="IPR017896">
    <property type="entry name" value="4Fe4S_Fe-S-bd"/>
</dbReference>
<dbReference type="PROSITE" id="PS00198">
    <property type="entry name" value="4FE4S_FER_1"/>
    <property type="match status" value="2"/>
</dbReference>
<reference evidence="5" key="1">
    <citation type="submission" date="2022-12" db="EMBL/GenBank/DDBJ databases">
        <title>Reference genome sequencing for broad-spectrum identification of bacterial and archaeal isolates by mass spectrometry.</title>
        <authorList>
            <person name="Sekiguchi Y."/>
            <person name="Tourlousse D.M."/>
        </authorList>
    </citation>
    <scope>NUCLEOTIDE SEQUENCE</scope>
    <source>
        <strain evidence="5">H2</strain>
    </source>
</reference>
<evidence type="ECO:0000256" key="1">
    <source>
        <dbReference type="ARBA" id="ARBA00022723"/>
    </source>
</evidence>
<comment type="caution">
    <text evidence="5">The sequence shown here is derived from an EMBL/GenBank/DDBJ whole genome shotgun (WGS) entry which is preliminary data.</text>
</comment>
<gene>
    <name evidence="5" type="ORF">GHYDROH2_26720</name>
</gene>
<dbReference type="Pfam" id="PF12838">
    <property type="entry name" value="Fer4_7"/>
    <property type="match status" value="1"/>
</dbReference>
<dbReference type="RefSeq" id="WP_214185216.1">
    <property type="nucleotide sequence ID" value="NZ_BSDS01000002.1"/>
</dbReference>
<dbReference type="SUPFAM" id="SSF54862">
    <property type="entry name" value="4Fe-4S ferredoxins"/>
    <property type="match status" value="1"/>
</dbReference>